<dbReference type="Pfam" id="PF23726">
    <property type="entry name" value="Beta-prop_RSE1_2nd"/>
    <property type="match status" value="1"/>
</dbReference>
<dbReference type="PANTHER" id="PTHR10644">
    <property type="entry name" value="DNA REPAIR/RNA PROCESSING CPSF FAMILY"/>
    <property type="match status" value="1"/>
</dbReference>
<keyword evidence="3" id="KW-0747">Spliceosome</keyword>
<feature type="domain" description="RSE1/DDB1/CPSF1 C-terminal" evidence="7">
    <location>
        <begin position="857"/>
        <end position="1180"/>
    </location>
</feature>
<evidence type="ECO:0000256" key="5">
    <source>
        <dbReference type="ARBA" id="ARBA00023242"/>
    </source>
</evidence>
<evidence type="ECO:0000259" key="8">
    <source>
        <dbReference type="Pfam" id="PF10433"/>
    </source>
</evidence>
<dbReference type="Pfam" id="PF03178">
    <property type="entry name" value="CPSF_A"/>
    <property type="match status" value="1"/>
</dbReference>
<dbReference type="InterPro" id="IPR018846">
    <property type="entry name" value="Beta-prop_RSE1/DDB1/CPSF1_1st"/>
</dbReference>
<evidence type="ECO:0000313" key="11">
    <source>
        <dbReference type="Proteomes" id="UP000298493"/>
    </source>
</evidence>
<dbReference type="OrthoDB" id="436637at2759"/>
<evidence type="ECO:0000259" key="7">
    <source>
        <dbReference type="Pfam" id="PF03178"/>
    </source>
</evidence>
<dbReference type="AlphaFoldDB" id="A0A4Z1NXB8"/>
<dbReference type="Proteomes" id="UP000298493">
    <property type="component" value="Unassembled WGS sequence"/>
</dbReference>
<dbReference type="InterPro" id="IPR058543">
    <property type="entry name" value="Beta-prop_RSE1/DDB1/CPSF1_2nd"/>
</dbReference>
<dbReference type="GO" id="GO:0003676">
    <property type="term" value="F:nucleic acid binding"/>
    <property type="evidence" value="ECO:0007669"/>
    <property type="project" value="InterPro"/>
</dbReference>
<evidence type="ECO:0000256" key="2">
    <source>
        <dbReference type="ARBA" id="ARBA00022664"/>
    </source>
</evidence>
<feature type="domain" description="RSE1/DDB1/CPSF1 second beta-propeller" evidence="9">
    <location>
        <begin position="476"/>
        <end position="780"/>
    </location>
</feature>
<dbReference type="SUPFAM" id="SSF50978">
    <property type="entry name" value="WD40 repeat-like"/>
    <property type="match status" value="1"/>
</dbReference>
<evidence type="ECO:0000313" key="10">
    <source>
        <dbReference type="EMBL" id="TID18092.1"/>
    </source>
</evidence>
<reference evidence="10 11" key="1">
    <citation type="submission" date="2019-04" db="EMBL/GenBank/DDBJ databases">
        <title>High contiguity whole genome sequence and gene annotation resource for two Venturia nashicola isolates.</title>
        <authorList>
            <person name="Prokchorchik M."/>
            <person name="Won K."/>
            <person name="Lee Y."/>
            <person name="Choi E.D."/>
            <person name="Segonzac C."/>
            <person name="Sohn K.H."/>
        </authorList>
    </citation>
    <scope>NUCLEOTIDE SEQUENCE [LARGE SCALE GENOMIC DNA]</scope>
    <source>
        <strain evidence="10 11">PRI2</strain>
    </source>
</reference>
<sequence length="1214" mass="134362">MAATSSMFMYSLTVQTPTAVNQAIVGNFSGDKKIQEVLTASGSLLTLWQPKQNDTVFQPTVLMTHDTFGIIRSLAAFRIAGTIKDYILIGSDSGRITILEFTPSTKSFKRVHLETFGKSGVRRVIPGQYLVTDPKGRACMIASIEKNKLVYVLNRNAQAQLTISSPLEAHKAHALVFALIGLDVGYENPIFASLEVDYGDAEQDPSGQAYAETEKELVYYELDLGLNHVIRKWHDTVDRSANMLFQVPGGSDGPSGVLVCSEEFITYRHSSQETHRVAIPRRKGATEDPSRKRYITCGVVHRLRGQFFFLLQTEDGDLFKLTFEMVLDGNGEPTADVARVKLKYFDTIPPATSLCILKIGYLMVTMETGHHSWYQIASLGEDDETKEVHSDEFSDLTERYTPAYFHPRAPAENIILTEFIPSLNPMMGLKTVNLTNDDAPQIYSICGTGARSSLTTLKHGLSVLDLVDSGLGQRALNVWTVPLKRDDTFDAYAIIAFDAATVVLEIKDEVEQTDETGILTTVRTLSVQQMGEDSLVQVHPKGIRHIEGNGRINDWPAPQHRTIVAAAANVQQIAVALSSGEIVYFEMDSDGSLNQFEDTKAMTATVTCLGLGPVPDGRIRTPWLAVGCDDSTVRILSLDPESTLQSKSVQALSSAPSSICVMFMEDYSSGGKTMYLHIGLHSGVYIRTVLDEVTGEISDTRTRFLGSKPIKLRSLRLEDQTVILALSTRSWVGYTDSQTRMFTLAPLDFPQLESGSGFHSANLQYGIVGIHEENLRIFQITKLTTKLLQEHVALQYTPRKFVHHPKETLFYVIEADNNTLSAATREQLLGDPGVVNGDSAALPPEETGYSRGNGHWASAVQIVDPVHEKAVAFTFEGFDYKEAPTSIAYVQFEAHPGDEFLLVGTGVEMVASPRSYKSGWIHVFRLRDNGRSMEIIHKTKVDEPPLALLAFQGRVIVGVGKNLVLYDLGQKQLLRKCQAVNAVPNLLIDLQTQGSRIICSDVQESVTYVVYKHGDNRLLPFADDTVARWTSAAAMVDYETTAGGDKFGNLWLVRCPGKVSEEADEDGAVAHLVHDKPYLQGTSSRLDLVAHFFTQDIPIAIQKIALVAGGKDVLLWGGLQGTIGVIIPFEQRDDANFFSSLEEHMRKVDAPIAGRDHLIYRSYYIPVKGVIDGDLIERFMFLPRPQKESIAADLDRDVREVERKIGDMRTRFAY</sequence>
<name>A0A4Z1NXB8_9PEZI</name>
<comment type="subcellular location">
    <subcellularLocation>
        <location evidence="1">Nucleus</location>
    </subcellularLocation>
</comment>
<dbReference type="InterPro" id="IPR004871">
    <property type="entry name" value="RSE1/DDB1/CPSF1_C"/>
</dbReference>
<dbReference type="Gene3D" id="2.130.10.10">
    <property type="entry name" value="YVTN repeat-like/Quinoprotein amine dehydrogenase"/>
    <property type="match status" value="3"/>
</dbReference>
<evidence type="ECO:0000256" key="4">
    <source>
        <dbReference type="ARBA" id="ARBA00023187"/>
    </source>
</evidence>
<dbReference type="InterPro" id="IPR036322">
    <property type="entry name" value="WD40_repeat_dom_sf"/>
</dbReference>
<evidence type="ECO:0000256" key="3">
    <source>
        <dbReference type="ARBA" id="ARBA00022728"/>
    </source>
</evidence>
<keyword evidence="2" id="KW-0507">mRNA processing</keyword>
<comment type="caution">
    <text evidence="10">The sequence shown here is derived from an EMBL/GenBank/DDBJ whole genome shotgun (WGS) entry which is preliminary data.</text>
</comment>
<evidence type="ECO:0000256" key="1">
    <source>
        <dbReference type="ARBA" id="ARBA00004123"/>
    </source>
</evidence>
<protein>
    <submittedName>
        <fullName evidence="10">Pre-mRNA-splicing factor rse1</fullName>
    </submittedName>
</protein>
<keyword evidence="4" id="KW-0508">mRNA splicing</keyword>
<dbReference type="GO" id="GO:0005681">
    <property type="term" value="C:spliceosomal complex"/>
    <property type="evidence" value="ECO:0007669"/>
    <property type="project" value="UniProtKB-KW"/>
</dbReference>
<dbReference type="GO" id="GO:0008380">
    <property type="term" value="P:RNA splicing"/>
    <property type="evidence" value="ECO:0007669"/>
    <property type="project" value="UniProtKB-KW"/>
</dbReference>
<evidence type="ECO:0000256" key="6">
    <source>
        <dbReference type="ARBA" id="ARBA00038266"/>
    </source>
</evidence>
<dbReference type="Gene3D" id="1.10.150.910">
    <property type="match status" value="1"/>
</dbReference>
<dbReference type="InterPro" id="IPR015943">
    <property type="entry name" value="WD40/YVTN_repeat-like_dom_sf"/>
</dbReference>
<evidence type="ECO:0000259" key="9">
    <source>
        <dbReference type="Pfam" id="PF23726"/>
    </source>
</evidence>
<keyword evidence="11" id="KW-1185">Reference proteome</keyword>
<organism evidence="10 11">
    <name type="scientific">Venturia nashicola</name>
    <dbReference type="NCBI Taxonomy" id="86259"/>
    <lineage>
        <taxon>Eukaryota</taxon>
        <taxon>Fungi</taxon>
        <taxon>Dikarya</taxon>
        <taxon>Ascomycota</taxon>
        <taxon>Pezizomycotina</taxon>
        <taxon>Dothideomycetes</taxon>
        <taxon>Pleosporomycetidae</taxon>
        <taxon>Venturiales</taxon>
        <taxon>Venturiaceae</taxon>
        <taxon>Venturia</taxon>
    </lineage>
</organism>
<dbReference type="InterPro" id="IPR050358">
    <property type="entry name" value="RSE1/DDB1/CFT1"/>
</dbReference>
<dbReference type="FunFam" id="2.130.10.10:FF:000031">
    <property type="entry name" value="Splicing factor 3b subunit 3"/>
    <property type="match status" value="1"/>
</dbReference>
<feature type="domain" description="RSE1/DDB1/CPSF1 first beta-propeller" evidence="8">
    <location>
        <begin position="19"/>
        <end position="382"/>
    </location>
</feature>
<gene>
    <name evidence="10" type="ORF">E6O75_ATG10737</name>
</gene>
<keyword evidence="5" id="KW-0539">Nucleus</keyword>
<proteinExistence type="inferred from homology"/>
<accession>A0A4Z1NXB8</accession>
<dbReference type="Pfam" id="PF10433">
    <property type="entry name" value="Beta-prop_RSE1_1st"/>
    <property type="match status" value="1"/>
</dbReference>
<dbReference type="EMBL" id="SNSC02000015">
    <property type="protein sequence ID" value="TID18092.1"/>
    <property type="molecule type" value="Genomic_DNA"/>
</dbReference>
<dbReference type="GO" id="GO:0006397">
    <property type="term" value="P:mRNA processing"/>
    <property type="evidence" value="ECO:0007669"/>
    <property type="project" value="UniProtKB-KW"/>
</dbReference>
<comment type="similarity">
    <text evidence="6">Belongs to the RSE1 family.</text>
</comment>
<dbReference type="FunFam" id="2.130.10.10:FF:001143">
    <property type="entry name" value="Pre-mRNA-splicing factor rse-1, putative"/>
    <property type="match status" value="1"/>
</dbReference>
<dbReference type="STRING" id="86259.A0A4Z1NXB8"/>